<evidence type="ECO:0000256" key="2">
    <source>
        <dbReference type="ARBA" id="ARBA00022801"/>
    </source>
</evidence>
<comment type="caution">
    <text evidence="6">The sequence shown here is derived from an EMBL/GenBank/DDBJ whole genome shotgun (WGS) entry which is preliminary data.</text>
</comment>
<evidence type="ECO:0000313" key="6">
    <source>
        <dbReference type="EMBL" id="RZC39745.1"/>
    </source>
</evidence>
<dbReference type="PANTHER" id="PTHR24276">
    <property type="entry name" value="POLYSERASE-RELATED"/>
    <property type="match status" value="1"/>
</dbReference>
<reference evidence="6 7" key="1">
    <citation type="submission" date="2017-03" db="EMBL/GenBank/DDBJ databases">
        <title>Genome of the blue death feigning beetle - Asbolus verrucosus.</title>
        <authorList>
            <person name="Rider S.D."/>
        </authorList>
    </citation>
    <scope>NUCLEOTIDE SEQUENCE [LARGE SCALE GENOMIC DNA]</scope>
    <source>
        <strain evidence="6">Butters</strain>
        <tissue evidence="6">Head and leg muscle</tissue>
    </source>
</reference>
<evidence type="ECO:0000256" key="3">
    <source>
        <dbReference type="ARBA" id="ARBA00022825"/>
    </source>
</evidence>
<evidence type="ECO:0000256" key="4">
    <source>
        <dbReference type="ARBA" id="ARBA00023157"/>
    </source>
</evidence>
<gene>
    <name evidence="6" type="ORF">BDFB_011269</name>
</gene>
<name>A0A482W499_ASBVE</name>
<keyword evidence="4" id="KW-1015">Disulfide bond</keyword>
<dbReference type="PROSITE" id="PS50240">
    <property type="entry name" value="TRYPSIN_DOM"/>
    <property type="match status" value="1"/>
</dbReference>
<dbReference type="InterPro" id="IPR043504">
    <property type="entry name" value="Peptidase_S1_PA_chymotrypsin"/>
</dbReference>
<feature type="non-terminal residue" evidence="6">
    <location>
        <position position="1"/>
    </location>
</feature>
<evidence type="ECO:0000313" key="7">
    <source>
        <dbReference type="Proteomes" id="UP000292052"/>
    </source>
</evidence>
<dbReference type="GO" id="GO:0004252">
    <property type="term" value="F:serine-type endopeptidase activity"/>
    <property type="evidence" value="ECO:0007669"/>
    <property type="project" value="InterPro"/>
</dbReference>
<dbReference type="PANTHER" id="PTHR24276:SF91">
    <property type="entry name" value="AT26814P-RELATED"/>
    <property type="match status" value="1"/>
</dbReference>
<dbReference type="Pfam" id="PF00089">
    <property type="entry name" value="Trypsin"/>
    <property type="match status" value="1"/>
</dbReference>
<feature type="domain" description="Peptidase S1" evidence="5">
    <location>
        <begin position="1"/>
        <end position="46"/>
    </location>
</feature>
<accession>A0A482W499</accession>
<sequence>QGDSGGPLVCGGVLAGIVSWGSGCGDYPGVYTAVAKYKSWIRKYIDNSSSSWITLSRRQVLLLIFYIFFVYSV</sequence>
<dbReference type="InterPro" id="IPR001254">
    <property type="entry name" value="Trypsin_dom"/>
</dbReference>
<dbReference type="Gene3D" id="2.40.10.10">
    <property type="entry name" value="Trypsin-like serine proteases"/>
    <property type="match status" value="1"/>
</dbReference>
<dbReference type="EMBL" id="QDEB01031694">
    <property type="protein sequence ID" value="RZC39745.1"/>
    <property type="molecule type" value="Genomic_DNA"/>
</dbReference>
<dbReference type="GO" id="GO:0006508">
    <property type="term" value="P:proteolysis"/>
    <property type="evidence" value="ECO:0007669"/>
    <property type="project" value="UniProtKB-KW"/>
</dbReference>
<keyword evidence="1" id="KW-0645">Protease</keyword>
<keyword evidence="3" id="KW-0720">Serine protease</keyword>
<dbReference type="AlphaFoldDB" id="A0A482W499"/>
<proteinExistence type="predicted"/>
<organism evidence="6 7">
    <name type="scientific">Asbolus verrucosus</name>
    <name type="common">Desert ironclad beetle</name>
    <dbReference type="NCBI Taxonomy" id="1661398"/>
    <lineage>
        <taxon>Eukaryota</taxon>
        <taxon>Metazoa</taxon>
        <taxon>Ecdysozoa</taxon>
        <taxon>Arthropoda</taxon>
        <taxon>Hexapoda</taxon>
        <taxon>Insecta</taxon>
        <taxon>Pterygota</taxon>
        <taxon>Neoptera</taxon>
        <taxon>Endopterygota</taxon>
        <taxon>Coleoptera</taxon>
        <taxon>Polyphaga</taxon>
        <taxon>Cucujiformia</taxon>
        <taxon>Tenebrionidae</taxon>
        <taxon>Pimeliinae</taxon>
        <taxon>Asbolus</taxon>
    </lineage>
</organism>
<dbReference type="InterPro" id="IPR050430">
    <property type="entry name" value="Peptidase_S1"/>
</dbReference>
<dbReference type="OrthoDB" id="10051896at2759"/>
<keyword evidence="7" id="KW-1185">Reference proteome</keyword>
<dbReference type="Proteomes" id="UP000292052">
    <property type="component" value="Unassembled WGS sequence"/>
</dbReference>
<dbReference type="STRING" id="1661398.A0A482W499"/>
<dbReference type="SUPFAM" id="SSF50494">
    <property type="entry name" value="Trypsin-like serine proteases"/>
    <property type="match status" value="1"/>
</dbReference>
<protein>
    <submittedName>
        <fullName evidence="6">Trypsin domain containing protein</fullName>
    </submittedName>
</protein>
<evidence type="ECO:0000259" key="5">
    <source>
        <dbReference type="PROSITE" id="PS50240"/>
    </source>
</evidence>
<dbReference type="InterPro" id="IPR009003">
    <property type="entry name" value="Peptidase_S1_PA"/>
</dbReference>
<evidence type="ECO:0000256" key="1">
    <source>
        <dbReference type="ARBA" id="ARBA00022670"/>
    </source>
</evidence>
<keyword evidence="2" id="KW-0378">Hydrolase</keyword>